<protein>
    <submittedName>
        <fullName evidence="1">Uncharacterized protein</fullName>
    </submittedName>
</protein>
<dbReference type="EMBL" id="CM009294">
    <property type="protein sequence ID" value="KAI9395415.1"/>
    <property type="molecule type" value="Genomic_DNA"/>
</dbReference>
<evidence type="ECO:0000313" key="2">
    <source>
        <dbReference type="Proteomes" id="UP000006729"/>
    </source>
</evidence>
<gene>
    <name evidence="1" type="ORF">POPTR_005G232650v4</name>
</gene>
<accession>A0ACC0T278</accession>
<name>A0ACC0T278_POPTR</name>
<comment type="caution">
    <text evidence="1">The sequence shown here is derived from an EMBL/GenBank/DDBJ whole genome shotgun (WGS) entry which is preliminary data.</text>
</comment>
<reference evidence="1 2" key="1">
    <citation type="journal article" date="2006" name="Science">
        <title>The genome of black cottonwood, Populus trichocarpa (Torr. &amp; Gray).</title>
        <authorList>
            <person name="Tuskan G.A."/>
            <person name="Difazio S."/>
            <person name="Jansson S."/>
            <person name="Bohlmann J."/>
            <person name="Grigoriev I."/>
            <person name="Hellsten U."/>
            <person name="Putnam N."/>
            <person name="Ralph S."/>
            <person name="Rombauts S."/>
            <person name="Salamov A."/>
            <person name="Schein J."/>
            <person name="Sterck L."/>
            <person name="Aerts A."/>
            <person name="Bhalerao R.R."/>
            <person name="Bhalerao R.P."/>
            <person name="Blaudez D."/>
            <person name="Boerjan W."/>
            <person name="Brun A."/>
            <person name="Brunner A."/>
            <person name="Busov V."/>
            <person name="Campbell M."/>
            <person name="Carlson J."/>
            <person name="Chalot M."/>
            <person name="Chapman J."/>
            <person name="Chen G.L."/>
            <person name="Cooper D."/>
            <person name="Coutinho P.M."/>
            <person name="Couturier J."/>
            <person name="Covert S."/>
            <person name="Cronk Q."/>
            <person name="Cunningham R."/>
            <person name="Davis J."/>
            <person name="Degroeve S."/>
            <person name="Dejardin A."/>
            <person name="Depamphilis C."/>
            <person name="Detter J."/>
            <person name="Dirks B."/>
            <person name="Dubchak I."/>
            <person name="Duplessis S."/>
            <person name="Ehlting J."/>
            <person name="Ellis B."/>
            <person name="Gendler K."/>
            <person name="Goodstein D."/>
            <person name="Gribskov M."/>
            <person name="Grimwood J."/>
            <person name="Groover A."/>
            <person name="Gunter L."/>
            <person name="Hamberger B."/>
            <person name="Heinze B."/>
            <person name="Helariutta Y."/>
            <person name="Henrissat B."/>
            <person name="Holligan D."/>
            <person name="Holt R."/>
            <person name="Huang W."/>
            <person name="Islam-Faridi N."/>
            <person name="Jones S."/>
            <person name="Jones-Rhoades M."/>
            <person name="Jorgensen R."/>
            <person name="Joshi C."/>
            <person name="Kangasjarvi J."/>
            <person name="Karlsson J."/>
            <person name="Kelleher C."/>
            <person name="Kirkpatrick R."/>
            <person name="Kirst M."/>
            <person name="Kohler A."/>
            <person name="Kalluri U."/>
            <person name="Larimer F."/>
            <person name="Leebens-Mack J."/>
            <person name="Leple J.C."/>
            <person name="Locascio P."/>
            <person name="Lou Y."/>
            <person name="Lucas S."/>
            <person name="Martin F."/>
            <person name="Montanini B."/>
            <person name="Napoli C."/>
            <person name="Nelson D.R."/>
            <person name="Nelson C."/>
            <person name="Nieminen K."/>
            <person name="Nilsson O."/>
            <person name="Pereda V."/>
            <person name="Peter G."/>
            <person name="Philippe R."/>
            <person name="Pilate G."/>
            <person name="Poliakov A."/>
            <person name="Razumovskaya J."/>
            <person name="Richardson P."/>
            <person name="Rinaldi C."/>
            <person name="Ritland K."/>
            <person name="Rouze P."/>
            <person name="Ryaboy D."/>
            <person name="Schmutz J."/>
            <person name="Schrader J."/>
            <person name="Segerman B."/>
            <person name="Shin H."/>
            <person name="Siddiqui A."/>
            <person name="Sterky F."/>
            <person name="Terry A."/>
            <person name="Tsai C.J."/>
            <person name="Uberbacher E."/>
            <person name="Unneberg P."/>
            <person name="Vahala J."/>
            <person name="Wall K."/>
            <person name="Wessler S."/>
            <person name="Yang G."/>
            <person name="Yin T."/>
            <person name="Douglas C."/>
            <person name="Marra M."/>
            <person name="Sandberg G."/>
            <person name="Van de Peer Y."/>
            <person name="Rokhsar D."/>
        </authorList>
    </citation>
    <scope>NUCLEOTIDE SEQUENCE [LARGE SCALE GENOMIC DNA]</scope>
    <source>
        <strain evidence="2">cv. Nisqually</strain>
    </source>
</reference>
<sequence>MCSSNILWWIYMMWSVDRVNLLPQILWKLPNVTFLKVDVDELKSVAQEWDVQAMPTFIFLKDGEIVEKFTGVN</sequence>
<dbReference type="Proteomes" id="UP000006729">
    <property type="component" value="Chromosome 5"/>
</dbReference>
<evidence type="ECO:0000313" key="1">
    <source>
        <dbReference type="EMBL" id="KAI9395415.1"/>
    </source>
</evidence>
<keyword evidence="2" id="KW-1185">Reference proteome</keyword>
<proteinExistence type="predicted"/>
<organism evidence="1 2">
    <name type="scientific">Populus trichocarpa</name>
    <name type="common">Western balsam poplar</name>
    <name type="synonym">Populus balsamifera subsp. trichocarpa</name>
    <dbReference type="NCBI Taxonomy" id="3694"/>
    <lineage>
        <taxon>Eukaryota</taxon>
        <taxon>Viridiplantae</taxon>
        <taxon>Streptophyta</taxon>
        <taxon>Embryophyta</taxon>
        <taxon>Tracheophyta</taxon>
        <taxon>Spermatophyta</taxon>
        <taxon>Magnoliopsida</taxon>
        <taxon>eudicotyledons</taxon>
        <taxon>Gunneridae</taxon>
        <taxon>Pentapetalae</taxon>
        <taxon>rosids</taxon>
        <taxon>fabids</taxon>
        <taxon>Malpighiales</taxon>
        <taxon>Salicaceae</taxon>
        <taxon>Saliceae</taxon>
        <taxon>Populus</taxon>
    </lineage>
</organism>